<proteinExistence type="predicted"/>
<dbReference type="EMBL" id="JACGXS010000011">
    <property type="protein sequence ID" value="MBA8683352.1"/>
    <property type="molecule type" value="Genomic_DNA"/>
</dbReference>
<organism evidence="1 2">
    <name type="scientific">Stenotrophomonas tumulicola</name>
    <dbReference type="NCBI Taxonomy" id="1685415"/>
    <lineage>
        <taxon>Bacteria</taxon>
        <taxon>Pseudomonadati</taxon>
        <taxon>Pseudomonadota</taxon>
        <taxon>Gammaproteobacteria</taxon>
        <taxon>Lysobacterales</taxon>
        <taxon>Lysobacteraceae</taxon>
        <taxon>Stenotrophomonas</taxon>
    </lineage>
</organism>
<evidence type="ECO:0008006" key="3">
    <source>
        <dbReference type="Google" id="ProtNLM"/>
    </source>
</evidence>
<sequence length="246" mass="25715">MGPRPEVGAVVVRINGGYFNFLRRASAEVPEYAAIGPVAGAGGRPGLSLPVPAAFASDYQSVTFGDGSLFSSAPVLSRRGTAVFAGKAQDDPNYRLPEGFSFDRGGLIPPGHLWHAHDANPRAGLSLPAGPGEGIVRLVAAPMPDRSMAASGYTLRTFSQVMARLDRLHPDGRGKGVANSSLNLDGGESLLLQAWAGGQRRVDIRQVSHPRSVGNFIEFRSHGVLGAGIPARQVGPEGPGDIHTPL</sequence>
<comment type="caution">
    <text evidence="1">The sequence shown here is derived from an EMBL/GenBank/DDBJ whole genome shotgun (WGS) entry which is preliminary data.</text>
</comment>
<protein>
    <recommendedName>
        <fullName evidence="3">Phosphodiester glycosidase domain-containing protein</fullName>
    </recommendedName>
</protein>
<reference evidence="1 2" key="1">
    <citation type="submission" date="2020-08" db="EMBL/GenBank/DDBJ databases">
        <title>Stenotrophomonas tumulicola JCM 30961.</title>
        <authorList>
            <person name="Deng Y."/>
        </authorList>
    </citation>
    <scope>NUCLEOTIDE SEQUENCE [LARGE SCALE GENOMIC DNA]</scope>
    <source>
        <strain evidence="1 2">JCM 30961</strain>
    </source>
</reference>
<dbReference type="RefSeq" id="WP_220466795.1">
    <property type="nucleotide sequence ID" value="NZ_JACGXS010000011.1"/>
</dbReference>
<dbReference type="AlphaFoldDB" id="A0A7W3FQ59"/>
<dbReference type="Proteomes" id="UP000547058">
    <property type="component" value="Unassembled WGS sequence"/>
</dbReference>
<name>A0A7W3FQ59_9GAMM</name>
<evidence type="ECO:0000313" key="2">
    <source>
        <dbReference type="Proteomes" id="UP000547058"/>
    </source>
</evidence>
<gene>
    <name evidence="1" type="ORF">H4O11_16255</name>
</gene>
<accession>A0A7W3FQ59</accession>
<keyword evidence="2" id="KW-1185">Reference proteome</keyword>
<evidence type="ECO:0000313" key="1">
    <source>
        <dbReference type="EMBL" id="MBA8683352.1"/>
    </source>
</evidence>